<gene>
    <name evidence="1" type="ORF">DVH24_009556</name>
</gene>
<name>A0A498IU58_MALDO</name>
<accession>A0A498IU58</accession>
<dbReference type="EMBL" id="RDQH01000336">
    <property type="protein sequence ID" value="RXH85735.1"/>
    <property type="molecule type" value="Genomic_DNA"/>
</dbReference>
<protein>
    <submittedName>
        <fullName evidence="1">Uncharacterized protein</fullName>
    </submittedName>
</protein>
<comment type="caution">
    <text evidence="1">The sequence shown here is derived from an EMBL/GenBank/DDBJ whole genome shotgun (WGS) entry which is preliminary data.</text>
</comment>
<evidence type="ECO:0000313" key="1">
    <source>
        <dbReference type="EMBL" id="RXH85735.1"/>
    </source>
</evidence>
<reference evidence="1 2" key="1">
    <citation type="submission" date="2018-10" db="EMBL/GenBank/DDBJ databases">
        <title>A high-quality apple genome assembly.</title>
        <authorList>
            <person name="Hu J."/>
        </authorList>
    </citation>
    <scope>NUCLEOTIDE SEQUENCE [LARGE SCALE GENOMIC DNA]</scope>
    <source>
        <strain evidence="2">cv. HFTH1</strain>
        <tissue evidence="1">Young leaf</tissue>
    </source>
</reference>
<dbReference type="Proteomes" id="UP000290289">
    <property type="component" value="Chromosome 10"/>
</dbReference>
<keyword evidence="2" id="KW-1185">Reference proteome</keyword>
<organism evidence="1 2">
    <name type="scientific">Malus domestica</name>
    <name type="common">Apple</name>
    <name type="synonym">Pyrus malus</name>
    <dbReference type="NCBI Taxonomy" id="3750"/>
    <lineage>
        <taxon>Eukaryota</taxon>
        <taxon>Viridiplantae</taxon>
        <taxon>Streptophyta</taxon>
        <taxon>Embryophyta</taxon>
        <taxon>Tracheophyta</taxon>
        <taxon>Spermatophyta</taxon>
        <taxon>Magnoliopsida</taxon>
        <taxon>eudicotyledons</taxon>
        <taxon>Gunneridae</taxon>
        <taxon>Pentapetalae</taxon>
        <taxon>rosids</taxon>
        <taxon>fabids</taxon>
        <taxon>Rosales</taxon>
        <taxon>Rosaceae</taxon>
        <taxon>Amygdaloideae</taxon>
        <taxon>Maleae</taxon>
        <taxon>Malus</taxon>
    </lineage>
</organism>
<dbReference type="AlphaFoldDB" id="A0A498IU58"/>
<proteinExistence type="predicted"/>
<sequence length="68" mass="7963">MESSSDLEDEVVEVEPNLDVHNEKHLFLVSNRTLVHQNHPSHFSTMLEMWDRLRQTTDPQWIFGSGTN</sequence>
<evidence type="ECO:0000313" key="2">
    <source>
        <dbReference type="Proteomes" id="UP000290289"/>
    </source>
</evidence>